<keyword evidence="2" id="KW-0805">Transcription regulation</keyword>
<feature type="domain" description="Response regulatory" evidence="7">
    <location>
        <begin position="4"/>
        <end position="120"/>
    </location>
</feature>
<dbReference type="AlphaFoldDB" id="A0A8D4VNP9"/>
<dbReference type="InterPro" id="IPR039420">
    <property type="entry name" value="WalR-like"/>
</dbReference>
<feature type="domain" description="HTH luxR-type" evidence="6">
    <location>
        <begin position="145"/>
        <end position="210"/>
    </location>
</feature>
<dbReference type="RefSeq" id="WP_221048100.1">
    <property type="nucleotide sequence ID" value="NZ_AP019782.1"/>
</dbReference>
<keyword evidence="1 5" id="KW-0597">Phosphoprotein</keyword>
<dbReference type="SMART" id="SM00421">
    <property type="entry name" value="HTH_LUXR"/>
    <property type="match status" value="1"/>
</dbReference>
<reference evidence="8" key="1">
    <citation type="submission" date="2019-06" db="EMBL/GenBank/DDBJ databases">
        <title>Complete genome sequence of Methylogaea oryzae strain JCM16910.</title>
        <authorList>
            <person name="Asakawa S."/>
        </authorList>
    </citation>
    <scope>NUCLEOTIDE SEQUENCE</scope>
    <source>
        <strain evidence="8">E10</strain>
    </source>
</reference>
<dbReference type="PROSITE" id="PS50110">
    <property type="entry name" value="RESPONSE_REGULATORY"/>
    <property type="match status" value="1"/>
</dbReference>
<evidence type="ECO:0000256" key="4">
    <source>
        <dbReference type="ARBA" id="ARBA00023163"/>
    </source>
</evidence>
<evidence type="ECO:0000259" key="6">
    <source>
        <dbReference type="PROSITE" id="PS50043"/>
    </source>
</evidence>
<dbReference type="KEGG" id="moz:MoryE10_05030"/>
<evidence type="ECO:0000256" key="2">
    <source>
        <dbReference type="ARBA" id="ARBA00023015"/>
    </source>
</evidence>
<dbReference type="Pfam" id="PF00196">
    <property type="entry name" value="GerE"/>
    <property type="match status" value="1"/>
</dbReference>
<keyword evidence="9" id="KW-1185">Reference proteome</keyword>
<organism evidence="8 9">
    <name type="scientific">Methylogaea oryzae</name>
    <dbReference type="NCBI Taxonomy" id="1295382"/>
    <lineage>
        <taxon>Bacteria</taxon>
        <taxon>Pseudomonadati</taxon>
        <taxon>Pseudomonadota</taxon>
        <taxon>Gammaproteobacteria</taxon>
        <taxon>Methylococcales</taxon>
        <taxon>Methylococcaceae</taxon>
        <taxon>Methylogaea</taxon>
    </lineage>
</organism>
<sequence>MTIKIVLADDHRMFREAIRASLLAEGDFAILAEAGSGRETFAALQQAAADILVLDIALPDMSGIDVAQQVSRQYPRIGIVALSGYSDKLFIQEMFKAGAKGYVLKSAATTELLLSIRAVHQGNRFLCNELTGVVLGRFAEQDADGCPPVSVLSPRERQILGLLASGKRAAEIAPALGISIATVEVHRRNIKGKLGVRTTAELTRYAIREGLITA</sequence>
<keyword evidence="4" id="KW-0804">Transcription</keyword>
<dbReference type="InterPro" id="IPR058245">
    <property type="entry name" value="NreC/VraR/RcsB-like_REC"/>
</dbReference>
<evidence type="ECO:0000256" key="3">
    <source>
        <dbReference type="ARBA" id="ARBA00023125"/>
    </source>
</evidence>
<dbReference type="GO" id="GO:0000160">
    <property type="term" value="P:phosphorelay signal transduction system"/>
    <property type="evidence" value="ECO:0007669"/>
    <property type="project" value="InterPro"/>
</dbReference>
<evidence type="ECO:0000256" key="1">
    <source>
        <dbReference type="ARBA" id="ARBA00022553"/>
    </source>
</evidence>
<accession>A0A8D4VNP9</accession>
<dbReference type="Proteomes" id="UP000824988">
    <property type="component" value="Chromosome"/>
</dbReference>
<dbReference type="GO" id="GO:0003677">
    <property type="term" value="F:DNA binding"/>
    <property type="evidence" value="ECO:0007669"/>
    <property type="project" value="UniProtKB-KW"/>
</dbReference>
<evidence type="ECO:0000313" key="8">
    <source>
        <dbReference type="EMBL" id="BBL69897.1"/>
    </source>
</evidence>
<dbReference type="PROSITE" id="PS50043">
    <property type="entry name" value="HTH_LUXR_2"/>
    <property type="match status" value="1"/>
</dbReference>
<dbReference type="PANTHER" id="PTHR43214:SF41">
    <property type="entry name" value="NITRATE_NITRITE RESPONSE REGULATOR PROTEIN NARP"/>
    <property type="match status" value="1"/>
</dbReference>
<protein>
    <submittedName>
        <fullName evidence="8">DNA-binding response regulator</fullName>
    </submittedName>
</protein>
<feature type="modified residue" description="4-aspartylphosphate" evidence="5">
    <location>
        <position position="55"/>
    </location>
</feature>
<dbReference type="SMART" id="SM00448">
    <property type="entry name" value="REC"/>
    <property type="match status" value="1"/>
</dbReference>
<dbReference type="Pfam" id="PF00072">
    <property type="entry name" value="Response_reg"/>
    <property type="match status" value="1"/>
</dbReference>
<dbReference type="PANTHER" id="PTHR43214">
    <property type="entry name" value="TWO-COMPONENT RESPONSE REGULATOR"/>
    <property type="match status" value="1"/>
</dbReference>
<dbReference type="InterPro" id="IPR000792">
    <property type="entry name" value="Tscrpt_reg_LuxR_C"/>
</dbReference>
<evidence type="ECO:0000313" key="9">
    <source>
        <dbReference type="Proteomes" id="UP000824988"/>
    </source>
</evidence>
<dbReference type="CDD" id="cd17535">
    <property type="entry name" value="REC_NarL-like"/>
    <property type="match status" value="1"/>
</dbReference>
<keyword evidence="3 8" id="KW-0238">DNA-binding</keyword>
<evidence type="ECO:0000259" key="7">
    <source>
        <dbReference type="PROSITE" id="PS50110"/>
    </source>
</evidence>
<evidence type="ECO:0000256" key="5">
    <source>
        <dbReference type="PROSITE-ProRule" id="PRU00169"/>
    </source>
</evidence>
<name>A0A8D4VNP9_9GAMM</name>
<dbReference type="CDD" id="cd06170">
    <property type="entry name" value="LuxR_C_like"/>
    <property type="match status" value="1"/>
</dbReference>
<dbReference type="PROSITE" id="PS00622">
    <property type="entry name" value="HTH_LUXR_1"/>
    <property type="match status" value="1"/>
</dbReference>
<gene>
    <name evidence="8" type="ORF">MoryE10_05030</name>
</gene>
<dbReference type="EMBL" id="AP019782">
    <property type="protein sequence ID" value="BBL69897.1"/>
    <property type="molecule type" value="Genomic_DNA"/>
</dbReference>
<dbReference type="InterPro" id="IPR001789">
    <property type="entry name" value="Sig_transdc_resp-reg_receiver"/>
</dbReference>
<dbReference type="GO" id="GO:0006355">
    <property type="term" value="P:regulation of DNA-templated transcription"/>
    <property type="evidence" value="ECO:0007669"/>
    <property type="project" value="InterPro"/>
</dbReference>
<proteinExistence type="predicted"/>